<gene>
    <name evidence="8" type="ORF">FNF29_07053</name>
    <name evidence="9" type="ORF">FNF31_05344</name>
</gene>
<dbReference type="Proteomes" id="UP000325113">
    <property type="component" value="Unassembled WGS sequence"/>
</dbReference>
<evidence type="ECO:0000256" key="1">
    <source>
        <dbReference type="ARBA" id="ARBA00004173"/>
    </source>
</evidence>
<feature type="region of interest" description="Disordered" evidence="6">
    <location>
        <begin position="466"/>
        <end position="489"/>
    </location>
</feature>
<reference evidence="10 11" key="1">
    <citation type="submission" date="2019-07" db="EMBL/GenBank/DDBJ databases">
        <title>Genomes of Cafeteria roenbergensis.</title>
        <authorList>
            <person name="Fischer M.G."/>
            <person name="Hackl T."/>
            <person name="Roman M."/>
        </authorList>
    </citation>
    <scope>NUCLEOTIDE SEQUENCE [LARGE SCALE GENOMIC DNA]</scope>
    <source>
        <strain evidence="8 10">BVI</strain>
        <strain evidence="9 11">Cflag</strain>
    </source>
</reference>
<name>A0A5A8C5K7_CAFRO</name>
<evidence type="ECO:0000256" key="6">
    <source>
        <dbReference type="SAM" id="MobiDB-lite"/>
    </source>
</evidence>
<keyword evidence="3" id="KW-0496">Mitochondrion</keyword>
<dbReference type="PANTHER" id="PTHR23354">
    <property type="entry name" value="NUCLEOLAR PROTEIN 7/ESTROGEN RECEPTOR COACTIVATOR-RELATED"/>
    <property type="match status" value="1"/>
</dbReference>
<feature type="compositionally biased region" description="Low complexity" evidence="6">
    <location>
        <begin position="591"/>
        <end position="609"/>
    </location>
</feature>
<evidence type="ECO:0000313" key="11">
    <source>
        <dbReference type="Proteomes" id="UP000325113"/>
    </source>
</evidence>
<dbReference type="InterPro" id="IPR006571">
    <property type="entry name" value="TLDc_dom"/>
</dbReference>
<sequence>MASSHVTKLDPGSDAFKRILYSLQVALRGTNVSNVHAWFVETPSLRAKYERQTSTGGLELPSWVDVDALPAHNPVQEVCARGFRMPEDGGGLSFHSGNIDLSDVGDRTQHQFLLCRIAVGRAFALLEEGAARAVPEGYDSLYVHSADDEADAGDDEAAGASGLHRHEYVLTNPAQALPEYIVHFDFDPADAVMGPPPSATMTLDERRDHFRAKIDEVRGEVSRALSVLGPSLGSRTEEMLADLTTKYESALHASTQPEPLLEERKRSIHEGIRRITGKLEQVRSNSEAVYEEVCKRMQDALERLEALTKHKTAILLSEELELRRQLRQISSAETMVPHLQEALQPTAFVEAWEAHQAMRRELIAQMTGAGASMVGEALDAVRPDLKVVGEVEVVEGSAAGRRGDPAAAAGAGPSGSAVASRLFDGTGSATSSSGAGLAAAAAAASAAGGAPGSSQVPSAWFREEAGMPPAATPAPAPAARPDGRSEPPKSALALLDRITGPSPSRHAMEAELARARAALDLERANLASVQTRVASLPAAHRSIGEEALSQQEERVAAATAAFQEASANYTAAAGGSPGASRAFGESTWGEMSSASPPAPPMASRMAPSALDVPQRQSEPAGRGASSADAAATPATVPASASETPAGSAMAAASSRPRQTRSPAKDPREHMERVLRRNRLSAEAARRHRRIGLSESDLDGLAFSSSKLVEGKVAHDLYACLPFVRPRVDQGAGGYDYGMSLPEPVPPRAQLVFSTLDDAAPSFRSLAACLAAVEGPTLFIFSANDHLFGAYASQTWRFDGEYHGDASSFLFSITRDARVPFVGRISGPPQPSDAALRAAHDHEFQMRKERWIAGVTEARARAEASGVVFDANGSILEAPEHYPTDDLTVPPPRPRPWKRIDTQYSDEGRISFGLTDLVIEGDLARCSSEIESTFGIGLRAGSTAAKTLLAGAETFAVSNLEVWSVGNAAYDSVA</sequence>
<feature type="compositionally biased region" description="Low complexity" evidence="6">
    <location>
        <begin position="571"/>
        <end position="584"/>
    </location>
</feature>
<keyword evidence="10" id="KW-1185">Reference proteome</keyword>
<feature type="compositionally biased region" description="Basic and acidic residues" evidence="6">
    <location>
        <begin position="662"/>
        <end position="674"/>
    </location>
</feature>
<accession>A0A5A8C5K7</accession>
<evidence type="ECO:0000256" key="2">
    <source>
        <dbReference type="ARBA" id="ARBA00009540"/>
    </source>
</evidence>
<dbReference type="Proteomes" id="UP000323011">
    <property type="component" value="Unassembled WGS sequence"/>
</dbReference>
<dbReference type="Pfam" id="PF07534">
    <property type="entry name" value="TLD"/>
    <property type="match status" value="1"/>
</dbReference>
<dbReference type="EMBL" id="VLTN01000060">
    <property type="protein sequence ID" value="KAA0147839.1"/>
    <property type="molecule type" value="Genomic_DNA"/>
</dbReference>
<organism evidence="8 10">
    <name type="scientific">Cafeteria roenbergensis</name>
    <name type="common">Marine flagellate</name>
    <dbReference type="NCBI Taxonomy" id="33653"/>
    <lineage>
        <taxon>Eukaryota</taxon>
        <taxon>Sar</taxon>
        <taxon>Stramenopiles</taxon>
        <taxon>Bigyra</taxon>
        <taxon>Opalozoa</taxon>
        <taxon>Bicosoecida</taxon>
        <taxon>Cafeteriaceae</taxon>
        <taxon>Cafeteria</taxon>
    </lineage>
</organism>
<comment type="similarity">
    <text evidence="2">Belongs to the OXR1 family.</text>
</comment>
<feature type="region of interest" description="Disordered" evidence="6">
    <location>
        <begin position="399"/>
        <end position="419"/>
    </location>
</feature>
<dbReference type="SMART" id="SM00584">
    <property type="entry name" value="TLDc"/>
    <property type="match status" value="1"/>
</dbReference>
<feature type="region of interest" description="Disordered" evidence="6">
    <location>
        <begin position="571"/>
        <end position="686"/>
    </location>
</feature>
<dbReference type="PANTHER" id="PTHR23354:SF62">
    <property type="entry name" value="MUSTARD, ISOFORM V"/>
    <property type="match status" value="1"/>
</dbReference>
<evidence type="ECO:0000313" key="10">
    <source>
        <dbReference type="Proteomes" id="UP000323011"/>
    </source>
</evidence>
<dbReference type="Gene3D" id="3.90.228.10">
    <property type="match status" value="1"/>
</dbReference>
<proteinExistence type="inferred from homology"/>
<comment type="subcellular location">
    <subcellularLocation>
        <location evidence="1">Mitochondrion</location>
    </subcellularLocation>
</comment>
<dbReference type="SUPFAM" id="SSF56399">
    <property type="entry name" value="ADP-ribosylation"/>
    <property type="match status" value="1"/>
</dbReference>
<protein>
    <recommendedName>
        <fullName evidence="4">Oxidation resistance protein 1</fullName>
    </recommendedName>
</protein>
<feature type="domain" description="TLDc" evidence="7">
    <location>
        <begin position="706"/>
        <end position="965"/>
    </location>
</feature>
<dbReference type="EMBL" id="VLTM01000065">
    <property type="protein sequence ID" value="KAA0158593.1"/>
    <property type="molecule type" value="Genomic_DNA"/>
</dbReference>
<evidence type="ECO:0000313" key="8">
    <source>
        <dbReference type="EMBL" id="KAA0147839.1"/>
    </source>
</evidence>
<evidence type="ECO:0000256" key="4">
    <source>
        <dbReference type="ARBA" id="ARBA00040604"/>
    </source>
</evidence>
<evidence type="ECO:0000259" key="7">
    <source>
        <dbReference type="PROSITE" id="PS51886"/>
    </source>
</evidence>
<dbReference type="AlphaFoldDB" id="A0A5A8C5K7"/>
<dbReference type="PROSITE" id="PS51886">
    <property type="entry name" value="TLDC"/>
    <property type="match status" value="1"/>
</dbReference>
<comment type="caution">
    <text evidence="8">The sequence shown here is derived from an EMBL/GenBank/DDBJ whole genome shotgun (WGS) entry which is preliminary data.</text>
</comment>
<dbReference type="GO" id="GO:0005739">
    <property type="term" value="C:mitochondrion"/>
    <property type="evidence" value="ECO:0007669"/>
    <property type="project" value="UniProtKB-SubCell"/>
</dbReference>
<evidence type="ECO:0000256" key="3">
    <source>
        <dbReference type="ARBA" id="ARBA00023128"/>
    </source>
</evidence>
<evidence type="ECO:0000313" key="9">
    <source>
        <dbReference type="EMBL" id="KAA0158593.1"/>
    </source>
</evidence>
<keyword evidence="5" id="KW-0175">Coiled coil</keyword>
<evidence type="ECO:0000256" key="5">
    <source>
        <dbReference type="SAM" id="Coils"/>
    </source>
</evidence>
<feature type="coiled-coil region" evidence="5">
    <location>
        <begin position="505"/>
        <end position="568"/>
    </location>
</feature>
<feature type="compositionally biased region" description="Low complexity" evidence="6">
    <location>
        <begin position="624"/>
        <end position="645"/>
    </location>
</feature>